<reference evidence="2 3" key="1">
    <citation type="journal article" date="2021" name="bioRxiv">
        <title>Chromosome-scale and haplotype-resolved genome assembly of a tetraploid potato cultivar.</title>
        <authorList>
            <person name="Sun H."/>
            <person name="Jiao W.-B."/>
            <person name="Krause K."/>
            <person name="Campoy J.A."/>
            <person name="Goel M."/>
            <person name="Folz-Donahue K."/>
            <person name="Kukat C."/>
            <person name="Huettel B."/>
            <person name="Schneeberger K."/>
        </authorList>
    </citation>
    <scope>NUCLEOTIDE SEQUENCE [LARGE SCALE GENOMIC DNA]</scope>
    <source>
        <strain evidence="2">SolTubOtavaFocal</strain>
        <tissue evidence="2">Leaves</tissue>
    </source>
</reference>
<evidence type="ECO:0000313" key="3">
    <source>
        <dbReference type="Proteomes" id="UP000826656"/>
    </source>
</evidence>
<feature type="compositionally biased region" description="Low complexity" evidence="1">
    <location>
        <begin position="93"/>
        <end position="102"/>
    </location>
</feature>
<keyword evidence="3" id="KW-1185">Reference proteome</keyword>
<dbReference type="InterPro" id="IPR002816">
    <property type="entry name" value="TraB/PrgY/GumN_fam"/>
</dbReference>
<dbReference type="InterPro" id="IPR046345">
    <property type="entry name" value="TraB_PrgY-like"/>
</dbReference>
<dbReference type="PANTHER" id="PTHR21530:SF17">
    <property type="entry name" value="TRAB DOMAIN-CONTAINING PROTEIN-LIKE"/>
    <property type="match status" value="1"/>
</dbReference>
<organism evidence="2 3">
    <name type="scientific">Solanum tuberosum</name>
    <name type="common">Potato</name>
    <dbReference type="NCBI Taxonomy" id="4113"/>
    <lineage>
        <taxon>Eukaryota</taxon>
        <taxon>Viridiplantae</taxon>
        <taxon>Streptophyta</taxon>
        <taxon>Embryophyta</taxon>
        <taxon>Tracheophyta</taxon>
        <taxon>Spermatophyta</taxon>
        <taxon>Magnoliopsida</taxon>
        <taxon>eudicotyledons</taxon>
        <taxon>Gunneridae</taxon>
        <taxon>Pentapetalae</taxon>
        <taxon>asterids</taxon>
        <taxon>lamiids</taxon>
        <taxon>Solanales</taxon>
        <taxon>Solanaceae</taxon>
        <taxon>Solanoideae</taxon>
        <taxon>Solaneae</taxon>
        <taxon>Solanum</taxon>
    </lineage>
</organism>
<dbReference type="Pfam" id="PF01963">
    <property type="entry name" value="TraB_PrgY_gumN"/>
    <property type="match status" value="1"/>
</dbReference>
<protein>
    <recommendedName>
        <fullName evidence="4">TraB family protein</fullName>
    </recommendedName>
</protein>
<sequence>MNRLTRTLTFLNSSESKRFHSFIGDSRLRFSTVKFLAVPFSAVNLRHDSFSITSNLKSFSAVPDRLTPAEMDWDRHEAPGFEEFVRVHGGGASSNSEGSNESVVEEREPDEVNEENQSQSYERKVLPEELSRNVITLTCESSAEGGICDVYVVGTAHVSAESCQEVQAVINFLKPQVVFLEICSGRVAVLIPHNSKVPTMGDMMDMWKKNKNPFEILYSWLITKVANQLEVVPGGEFRVAYEEAMKYGGKVILGDRPVQITLRRTWATMPLWHKTKFLSSLLFQALFLPKTEDLNKMLKEMDDVDMLTLVIQEMSKRFPTLWTTLVHERDLFMASTLLRVAGEHNSVVAVVGKGHLPGIKKNWKQPIEVNELLTIPSQKPAISVTRILSTLGVAVAGRSHTSLLRLDAEVMHSTLICPTAVGNGESLFLQNSLGRGWWEEQLWFEGSYVTGYQDQSEGGEEGSTLSQHLQYQLYSDMSRQIIKNVKYIVLGVVDALH</sequence>
<accession>A0ABQ7UAB4</accession>
<evidence type="ECO:0000313" key="2">
    <source>
        <dbReference type="EMBL" id="KAH0743830.1"/>
    </source>
</evidence>
<dbReference type="PANTHER" id="PTHR21530">
    <property type="entry name" value="PHEROMONE SHUTDOWN PROTEIN"/>
    <property type="match status" value="1"/>
</dbReference>
<comment type="caution">
    <text evidence="2">The sequence shown here is derived from an EMBL/GenBank/DDBJ whole genome shotgun (WGS) entry which is preliminary data.</text>
</comment>
<evidence type="ECO:0008006" key="4">
    <source>
        <dbReference type="Google" id="ProtNLM"/>
    </source>
</evidence>
<proteinExistence type="predicted"/>
<feature type="region of interest" description="Disordered" evidence="1">
    <location>
        <begin position="87"/>
        <end position="123"/>
    </location>
</feature>
<dbReference type="EMBL" id="JAIVGD010000023">
    <property type="protein sequence ID" value="KAH0743830.1"/>
    <property type="molecule type" value="Genomic_DNA"/>
</dbReference>
<evidence type="ECO:0000256" key="1">
    <source>
        <dbReference type="SAM" id="MobiDB-lite"/>
    </source>
</evidence>
<gene>
    <name evidence="2" type="ORF">KY290_031823</name>
</gene>
<dbReference type="CDD" id="cd14726">
    <property type="entry name" value="TraB_PrgY-like"/>
    <property type="match status" value="1"/>
</dbReference>
<name>A0ABQ7UAB4_SOLTU</name>
<dbReference type="Proteomes" id="UP000826656">
    <property type="component" value="Unassembled WGS sequence"/>
</dbReference>